<keyword evidence="5" id="KW-0255">Endonuclease</keyword>
<evidence type="ECO:0000256" key="5">
    <source>
        <dbReference type="ARBA" id="ARBA00022759"/>
    </source>
</evidence>
<dbReference type="EC" id="3.1.-.-" evidence="9"/>
<organism evidence="9 10">
    <name type="scientific">candidate division WS6 bacterium OLB20</name>
    <dbReference type="NCBI Taxonomy" id="1617426"/>
    <lineage>
        <taxon>Bacteria</taxon>
        <taxon>Candidatus Dojkabacteria</taxon>
    </lineage>
</organism>
<evidence type="ECO:0000256" key="4">
    <source>
        <dbReference type="ARBA" id="ARBA00022723"/>
    </source>
</evidence>
<keyword evidence="8" id="KW-0051">Antiviral defense</keyword>
<evidence type="ECO:0000256" key="2">
    <source>
        <dbReference type="ARBA" id="ARBA00009959"/>
    </source>
</evidence>
<dbReference type="GO" id="GO:0004521">
    <property type="term" value="F:RNA endonuclease activity"/>
    <property type="evidence" value="ECO:0007669"/>
    <property type="project" value="InterPro"/>
</dbReference>
<comment type="caution">
    <text evidence="9">The sequence shown here is derived from an EMBL/GenBank/DDBJ whole genome shotgun (WGS) entry which is preliminary data.</text>
</comment>
<evidence type="ECO:0000256" key="6">
    <source>
        <dbReference type="ARBA" id="ARBA00022801"/>
    </source>
</evidence>
<evidence type="ECO:0000256" key="8">
    <source>
        <dbReference type="ARBA" id="ARBA00023118"/>
    </source>
</evidence>
<dbReference type="Pfam" id="PF09827">
    <property type="entry name" value="CRISPR_Cas2"/>
    <property type="match status" value="1"/>
</dbReference>
<evidence type="ECO:0000313" key="10">
    <source>
        <dbReference type="Proteomes" id="UP000070457"/>
    </source>
</evidence>
<dbReference type="Proteomes" id="UP000070457">
    <property type="component" value="Unassembled WGS sequence"/>
</dbReference>
<dbReference type="GO" id="GO:0016787">
    <property type="term" value="F:hydrolase activity"/>
    <property type="evidence" value="ECO:0007669"/>
    <property type="project" value="UniProtKB-KW"/>
</dbReference>
<comment type="cofactor">
    <cofactor evidence="1">
        <name>Mg(2+)</name>
        <dbReference type="ChEBI" id="CHEBI:18420"/>
    </cofactor>
</comment>
<protein>
    <submittedName>
        <fullName evidence="9">CRISPR-associated endoribonuclease Cas2</fullName>
        <ecNumber evidence="9">3.1.-.-</ecNumber>
    </submittedName>
</protein>
<evidence type="ECO:0000256" key="1">
    <source>
        <dbReference type="ARBA" id="ARBA00001946"/>
    </source>
</evidence>
<dbReference type="EMBL" id="JYNZ01000003">
    <property type="protein sequence ID" value="KXK26411.1"/>
    <property type="molecule type" value="Genomic_DNA"/>
</dbReference>
<dbReference type="InterPro" id="IPR021127">
    <property type="entry name" value="CRISPR_associated_Cas2"/>
</dbReference>
<dbReference type="SUPFAM" id="SSF143430">
    <property type="entry name" value="TTP0101/SSO1404-like"/>
    <property type="match status" value="1"/>
</dbReference>
<evidence type="ECO:0000256" key="3">
    <source>
        <dbReference type="ARBA" id="ARBA00022722"/>
    </source>
</evidence>
<proteinExistence type="inferred from homology"/>
<dbReference type="InterPro" id="IPR019199">
    <property type="entry name" value="Virulence_VapD/CRISPR_Cas2"/>
</dbReference>
<dbReference type="NCBIfam" id="TIGR01573">
    <property type="entry name" value="cas2"/>
    <property type="match status" value="1"/>
</dbReference>
<comment type="similarity">
    <text evidence="2">Belongs to the CRISPR-associated endoribonuclease Cas2 protein family.</text>
</comment>
<dbReference type="STRING" id="1617426.TR69_WS6001000414"/>
<dbReference type="GO" id="GO:0046872">
    <property type="term" value="F:metal ion binding"/>
    <property type="evidence" value="ECO:0007669"/>
    <property type="project" value="UniProtKB-KW"/>
</dbReference>
<reference evidence="9 10" key="1">
    <citation type="submission" date="2015-02" db="EMBL/GenBank/DDBJ databases">
        <title>Improved understanding of the partial-nitritation anammox process through 23 genomes representing the majority of the microbial community.</title>
        <authorList>
            <person name="Speth D.R."/>
            <person name="In T Zandt M."/>
            <person name="Guerrero Cruz S."/>
            <person name="Jetten M.S."/>
            <person name="Dutilh B.E."/>
        </authorList>
    </citation>
    <scope>NUCLEOTIDE SEQUENCE [LARGE SCALE GENOMIC DNA]</scope>
    <source>
        <strain evidence="9">OLB20</strain>
    </source>
</reference>
<dbReference type="AlphaFoldDB" id="A0A136LXM7"/>
<name>A0A136LXM7_9BACT</name>
<dbReference type="PATRIC" id="fig|1617426.3.peg.411"/>
<evidence type="ECO:0000313" key="9">
    <source>
        <dbReference type="EMBL" id="KXK26411.1"/>
    </source>
</evidence>
<gene>
    <name evidence="9" type="primary">cas2</name>
    <name evidence="9" type="ORF">TR69_WS6001000414</name>
</gene>
<keyword evidence="4" id="KW-0479">Metal-binding</keyword>
<dbReference type="GO" id="GO:0043571">
    <property type="term" value="P:maintenance of CRISPR repeat elements"/>
    <property type="evidence" value="ECO:0007669"/>
    <property type="project" value="InterPro"/>
</dbReference>
<keyword evidence="3" id="KW-0540">Nuclease</keyword>
<keyword evidence="7" id="KW-0460">Magnesium</keyword>
<keyword evidence="6 9" id="KW-0378">Hydrolase</keyword>
<sequence>MHNKFMRILVLFDLPVSDKDARRAYSRFHKFLEKDGYDMLQFSVYCRLCNGLDGVKKAYAATRV</sequence>
<dbReference type="GO" id="GO:0051607">
    <property type="term" value="P:defense response to virus"/>
    <property type="evidence" value="ECO:0007669"/>
    <property type="project" value="UniProtKB-KW"/>
</dbReference>
<evidence type="ECO:0000256" key="7">
    <source>
        <dbReference type="ARBA" id="ARBA00022842"/>
    </source>
</evidence>
<accession>A0A136LXM7</accession>